<sequence>MRLGRILLTNLSQKKVSTLAHSLAFSTILSLVPILAIFFSILGTITKNINIRNDIFAFISRYFIPAYAEGIFDQLEELTRKSLALGVIGFPALFLAGVLLYMKVDDSINLIWDASRDRKWFHNSLAFFMSLFFGPMLLILLFSIPPYLQSLPYYKELMRNPVAMGALTQALPFLVSTLGLWVLYIYIPNVRVGAYSALTGAVFSAFLIQGANALLGYYFAHLGRFDLFYGSLVTVPVFLIWVYVLWLVVLSGAAVSYITQHTAHKTELIAQNIYTDESLLCNALESLLALAKAFEDGEGSLDLDQLHFRLGLHKKRLVLIMNRLEQEGFAVKVEPNKKHFADCYQLAQAAKNIDIGRIVPLFFTAKAHQAFGPELANLLNNLSVHPAFTANKTNLQELLDRASAPHPL</sequence>
<evidence type="ECO:0000256" key="2">
    <source>
        <dbReference type="ARBA" id="ARBA00022475"/>
    </source>
</evidence>
<feature type="transmembrane region" description="Helical" evidence="6">
    <location>
        <begin position="20"/>
        <end position="43"/>
    </location>
</feature>
<dbReference type="Proteomes" id="UP000178449">
    <property type="component" value="Unassembled WGS sequence"/>
</dbReference>
<feature type="transmembrane region" description="Helical" evidence="6">
    <location>
        <begin position="164"/>
        <end position="187"/>
    </location>
</feature>
<reference evidence="7 8" key="1">
    <citation type="journal article" date="2016" name="Nat. Commun.">
        <title>Thousands of microbial genomes shed light on interconnected biogeochemical processes in an aquifer system.</title>
        <authorList>
            <person name="Anantharaman K."/>
            <person name="Brown C.T."/>
            <person name="Hug L.A."/>
            <person name="Sharon I."/>
            <person name="Castelle C.J."/>
            <person name="Probst A.J."/>
            <person name="Thomas B.C."/>
            <person name="Singh A."/>
            <person name="Wilkins M.J."/>
            <person name="Karaoz U."/>
            <person name="Brodie E.L."/>
            <person name="Williams K.H."/>
            <person name="Hubbard S.S."/>
            <person name="Banfield J.F."/>
        </authorList>
    </citation>
    <scope>NUCLEOTIDE SEQUENCE [LARGE SCALE GENOMIC DNA]</scope>
</reference>
<keyword evidence="2" id="KW-1003">Cell membrane</keyword>
<evidence type="ECO:0000256" key="3">
    <source>
        <dbReference type="ARBA" id="ARBA00022692"/>
    </source>
</evidence>
<feature type="transmembrane region" description="Helical" evidence="6">
    <location>
        <begin position="84"/>
        <end position="104"/>
    </location>
</feature>
<comment type="subcellular location">
    <subcellularLocation>
        <location evidence="1">Cell membrane</location>
        <topology evidence="1">Multi-pass membrane protein</topology>
    </subcellularLocation>
</comment>
<feature type="transmembrane region" description="Helical" evidence="6">
    <location>
        <begin position="55"/>
        <end position="72"/>
    </location>
</feature>
<gene>
    <name evidence="7" type="ORF">A2527_00630</name>
</gene>
<evidence type="ECO:0000256" key="6">
    <source>
        <dbReference type="SAM" id="Phobius"/>
    </source>
</evidence>
<dbReference type="STRING" id="1817772.A2527_00630"/>
<protein>
    <submittedName>
        <fullName evidence="7">Uncharacterized protein</fullName>
    </submittedName>
</protein>
<evidence type="ECO:0000313" key="7">
    <source>
        <dbReference type="EMBL" id="OGG94343.1"/>
    </source>
</evidence>
<organism evidence="7 8">
    <name type="scientific">Candidatus Lambdaproteobacteria bacterium RIFOXYD2_FULL_50_16</name>
    <dbReference type="NCBI Taxonomy" id="1817772"/>
    <lineage>
        <taxon>Bacteria</taxon>
        <taxon>Pseudomonadati</taxon>
        <taxon>Pseudomonadota</taxon>
        <taxon>Candidatus Lambdaproteobacteria</taxon>
    </lineage>
</organism>
<dbReference type="AlphaFoldDB" id="A0A1F6G8A8"/>
<dbReference type="PANTHER" id="PTHR30213:SF0">
    <property type="entry name" value="UPF0761 MEMBRANE PROTEIN YIHY"/>
    <property type="match status" value="1"/>
</dbReference>
<dbReference type="GO" id="GO:0005886">
    <property type="term" value="C:plasma membrane"/>
    <property type="evidence" value="ECO:0007669"/>
    <property type="project" value="UniProtKB-SubCell"/>
</dbReference>
<dbReference type="EMBL" id="MFNE01000039">
    <property type="protein sequence ID" value="OGG94343.1"/>
    <property type="molecule type" value="Genomic_DNA"/>
</dbReference>
<evidence type="ECO:0000256" key="4">
    <source>
        <dbReference type="ARBA" id="ARBA00022989"/>
    </source>
</evidence>
<dbReference type="InterPro" id="IPR017039">
    <property type="entry name" value="Virul_fac_BrkB"/>
</dbReference>
<keyword evidence="3 6" id="KW-0812">Transmembrane</keyword>
<feature type="transmembrane region" description="Helical" evidence="6">
    <location>
        <begin position="238"/>
        <end position="258"/>
    </location>
</feature>
<keyword evidence="5 6" id="KW-0472">Membrane</keyword>
<dbReference type="Pfam" id="PF03631">
    <property type="entry name" value="Virul_fac_BrkB"/>
    <property type="match status" value="1"/>
</dbReference>
<dbReference type="NCBIfam" id="TIGR00765">
    <property type="entry name" value="yihY_not_rbn"/>
    <property type="match status" value="1"/>
</dbReference>
<evidence type="ECO:0000313" key="8">
    <source>
        <dbReference type="Proteomes" id="UP000178449"/>
    </source>
</evidence>
<feature type="transmembrane region" description="Helical" evidence="6">
    <location>
        <begin position="194"/>
        <end position="218"/>
    </location>
</feature>
<comment type="caution">
    <text evidence="7">The sequence shown here is derived from an EMBL/GenBank/DDBJ whole genome shotgun (WGS) entry which is preliminary data.</text>
</comment>
<name>A0A1F6G8A8_9PROT</name>
<dbReference type="PANTHER" id="PTHR30213">
    <property type="entry name" value="INNER MEMBRANE PROTEIN YHJD"/>
    <property type="match status" value="1"/>
</dbReference>
<keyword evidence="4 6" id="KW-1133">Transmembrane helix</keyword>
<proteinExistence type="predicted"/>
<feature type="transmembrane region" description="Helical" evidence="6">
    <location>
        <begin position="125"/>
        <end position="144"/>
    </location>
</feature>
<evidence type="ECO:0000256" key="5">
    <source>
        <dbReference type="ARBA" id="ARBA00023136"/>
    </source>
</evidence>
<accession>A0A1F6G8A8</accession>
<evidence type="ECO:0000256" key="1">
    <source>
        <dbReference type="ARBA" id="ARBA00004651"/>
    </source>
</evidence>